<dbReference type="GO" id="GO:0008270">
    <property type="term" value="F:zinc ion binding"/>
    <property type="evidence" value="ECO:0007669"/>
    <property type="project" value="UniProtKB-KW"/>
</dbReference>
<sequence>MTLRLRLNGNKHVTVVSAYAPTLGSDDDIKEKFYSDLDNILSNINRQDKIILLGDFNARVGKDYKVWNGVIGKEGVGSVNSNGIRLLSKCAEHGLVITNTIFRQKNRFKTSWQHPRSKHWHLIDYVIVRKEDLRDVLITKAMTGADDCWTDHRLIRSVMCISLSTQRRKQQKSCRRKFDTEKLDNSEYISQYRELLHQALPKEYPPDVTQHWKSLKATIQDSCRETLGYKTRKHQDWFDENDEEIEALISDKRKALQAWRKDINSRAKKEAFCIAKANVQRRTRALKNAWWTAKSKELQYLAGKDSRQFFQATKAIYGPTTFGRNPLWSNDKSTFLKDQNSIMNRWKEHFGDLLNQESVIDEQVYDILEQAPIQEELGSVPTLDEVQCAVNQARRHKATGCDGIPAEALKEGGEELIRHIHDLIVKIWKTEEMPADFRDSLIVPIFKKGDRTDCNNYRGISLLSCLGKLIARILANRILSLVEKILPESQCGFRPSRGTTDLIFTARQLQEKCREQNRPLYIAFIDLSKAFDSVNRAALWKILALYGFPPKFITILRLLYTDVTATVISNDAAGDPFHINTGVKQGCVIAPTLFSLYVATVMQLIKDDLPSGIQITYRMDGKLFNLSRLKARTRTSSAALVELQYADDNAVVAQSEEDLVKILNAFSSAYKKIGLKLNTNKTQILYQPAPGQGLRNINVTIDGVRLQEVNTFPYLGSILSSSANIDSEIQHRINCAGASFARLRSRVFDNRDLNVATKILVYNSVVVPTLLYGSETWTCYRRHLKKLEQYHQRCLRRILRVTWQDRRTNTSILEETQTTSVETVILRRQLRWTGHVIRMPNNRIPKKMFYSELTEGKRCVGGQRKRYRDVLKANMKMSHIDVNNWETLALDRPSWRSLVHQRAEYFEENRRRTAEDKRQRRKNRELVSSRGNNVDVPPGTTCQHCGKLCASRIGLHSHLRTHR</sequence>
<keyword evidence="1" id="KW-0862">Zinc</keyword>
<dbReference type="InterPro" id="IPR043502">
    <property type="entry name" value="DNA/RNA_pol_sf"/>
</dbReference>
<feature type="region of interest" description="Disordered" evidence="2">
    <location>
        <begin position="910"/>
        <end position="937"/>
    </location>
</feature>
<feature type="domain" description="Reverse transcriptase" evidence="4">
    <location>
        <begin position="426"/>
        <end position="719"/>
    </location>
</feature>
<feature type="domain" description="C2H2-type" evidence="3">
    <location>
        <begin position="940"/>
        <end position="963"/>
    </location>
</feature>
<dbReference type="PROSITE" id="PS50157">
    <property type="entry name" value="ZINC_FINGER_C2H2_2"/>
    <property type="match status" value="1"/>
</dbReference>
<dbReference type="PROSITE" id="PS50878">
    <property type="entry name" value="RT_POL"/>
    <property type="match status" value="1"/>
</dbReference>
<accession>A0A1B3B7F1</accession>
<evidence type="ECO:0000259" key="4">
    <source>
        <dbReference type="PROSITE" id="PS50878"/>
    </source>
</evidence>
<dbReference type="SUPFAM" id="SSF56219">
    <property type="entry name" value="DNase I-like"/>
    <property type="match status" value="1"/>
</dbReference>
<evidence type="ECO:0008006" key="6">
    <source>
        <dbReference type="Google" id="ProtNLM"/>
    </source>
</evidence>
<dbReference type="AlphaFoldDB" id="A0A1B3B7F1"/>
<evidence type="ECO:0000313" key="5">
    <source>
        <dbReference type="EMBL" id="AOE48155.1"/>
    </source>
</evidence>
<dbReference type="InterPro" id="IPR013087">
    <property type="entry name" value="Znf_C2H2_type"/>
</dbReference>
<keyword evidence="1" id="KW-0863">Zinc-finger</keyword>
<evidence type="ECO:0000259" key="3">
    <source>
        <dbReference type="PROSITE" id="PS50157"/>
    </source>
</evidence>
<name>A0A1B3B7F1_9ORTH</name>
<protein>
    <recommendedName>
        <fullName evidence="6">Endonuclease-reverse transcriptase</fullName>
    </recommendedName>
</protein>
<dbReference type="EMBL" id="KU315381">
    <property type="protein sequence ID" value="AOE48155.1"/>
    <property type="molecule type" value="Genomic_DNA"/>
</dbReference>
<reference evidence="5" key="1">
    <citation type="journal article" date="2016" name="Chromosoma">
        <title>Satellite DNA content illuminates the ancestry of a supernumerary (B) chromosome.</title>
        <authorList>
            <person name="Ruiz-Ruano F.J."/>
            <person name="Cabrero J."/>
            <person name="Lopez-Leon M.D."/>
            <person name="Camacho J.P."/>
        </authorList>
    </citation>
    <scope>NUCLEOTIDE SEQUENCE</scope>
</reference>
<evidence type="ECO:0000256" key="2">
    <source>
        <dbReference type="SAM" id="MobiDB-lite"/>
    </source>
</evidence>
<dbReference type="PROSITE" id="PS00028">
    <property type="entry name" value="ZINC_FINGER_C2H2_1"/>
    <property type="match status" value="1"/>
</dbReference>
<dbReference type="PANTHER" id="PTHR47027:SF30">
    <property type="entry name" value="THAP-TYPE DOMAIN-CONTAINING PROTEIN"/>
    <property type="match status" value="1"/>
</dbReference>
<dbReference type="Gene3D" id="3.30.70.270">
    <property type="match status" value="1"/>
</dbReference>
<keyword evidence="1" id="KW-0479">Metal-binding</keyword>
<dbReference type="Pfam" id="PF00078">
    <property type="entry name" value="RVT_1"/>
    <property type="match status" value="1"/>
</dbReference>
<proteinExistence type="predicted"/>
<dbReference type="InterPro" id="IPR036691">
    <property type="entry name" value="Endo/exonu/phosph_ase_sf"/>
</dbReference>
<evidence type="ECO:0000256" key="1">
    <source>
        <dbReference type="PROSITE-ProRule" id="PRU00042"/>
    </source>
</evidence>
<dbReference type="InterPro" id="IPR043128">
    <property type="entry name" value="Rev_trsase/Diguanyl_cyclase"/>
</dbReference>
<dbReference type="SUPFAM" id="SSF56672">
    <property type="entry name" value="DNA/RNA polymerases"/>
    <property type="match status" value="1"/>
</dbReference>
<dbReference type="PANTHER" id="PTHR47027">
    <property type="entry name" value="REVERSE TRANSCRIPTASE DOMAIN-CONTAINING PROTEIN"/>
    <property type="match status" value="1"/>
</dbReference>
<dbReference type="GO" id="GO:0071897">
    <property type="term" value="P:DNA biosynthetic process"/>
    <property type="evidence" value="ECO:0007669"/>
    <property type="project" value="UniProtKB-ARBA"/>
</dbReference>
<organism evidence="5">
    <name type="scientific">Eumigus monticolus</name>
    <dbReference type="NCBI Taxonomy" id="1312893"/>
    <lineage>
        <taxon>Eukaryota</taxon>
        <taxon>Metazoa</taxon>
        <taxon>Ecdysozoa</taxon>
        <taxon>Arthropoda</taxon>
        <taxon>Hexapoda</taxon>
        <taxon>Insecta</taxon>
        <taxon>Pterygota</taxon>
        <taxon>Neoptera</taxon>
        <taxon>Polyneoptera</taxon>
        <taxon>Orthoptera</taxon>
        <taxon>Caelifera</taxon>
        <taxon>Acrididea</taxon>
        <taxon>Acridomorpha</taxon>
        <taxon>Pamphagoidea</taxon>
        <taxon>Pamphagidae</taxon>
        <taxon>Orchaminae</taxon>
        <taxon>Eumigus</taxon>
    </lineage>
</organism>
<dbReference type="Gene3D" id="3.60.10.10">
    <property type="entry name" value="Endonuclease/exonuclease/phosphatase"/>
    <property type="match status" value="1"/>
</dbReference>
<dbReference type="InterPro" id="IPR000477">
    <property type="entry name" value="RT_dom"/>
</dbReference>
<dbReference type="CDD" id="cd01650">
    <property type="entry name" value="RT_nLTR_like"/>
    <property type="match status" value="1"/>
</dbReference>